<evidence type="ECO:0000259" key="7">
    <source>
        <dbReference type="PROSITE" id="PS50850"/>
    </source>
</evidence>
<organism evidence="8 9">
    <name type="scientific">Brucella intermedia LMG 3301</name>
    <dbReference type="NCBI Taxonomy" id="641118"/>
    <lineage>
        <taxon>Bacteria</taxon>
        <taxon>Pseudomonadati</taxon>
        <taxon>Pseudomonadota</taxon>
        <taxon>Alphaproteobacteria</taxon>
        <taxon>Hyphomicrobiales</taxon>
        <taxon>Brucellaceae</taxon>
        <taxon>Brucella/Ochrobactrum group</taxon>
        <taxon>Brucella</taxon>
    </lineage>
</organism>
<comment type="subcellular location">
    <subcellularLocation>
        <location evidence="1">Cell membrane</location>
        <topology evidence="1">Multi-pass membrane protein</topology>
    </subcellularLocation>
</comment>
<name>C4WR09_9HYPH</name>
<dbReference type="AlphaFoldDB" id="C4WR09"/>
<comment type="caution">
    <text evidence="8">The sequence shown here is derived from an EMBL/GenBank/DDBJ whole genome shotgun (WGS) entry which is preliminary data.</text>
</comment>
<feature type="transmembrane region" description="Helical" evidence="6">
    <location>
        <begin position="87"/>
        <end position="107"/>
    </location>
</feature>
<dbReference type="PROSITE" id="PS50850">
    <property type="entry name" value="MFS"/>
    <property type="match status" value="1"/>
</dbReference>
<keyword evidence="5 6" id="KW-0472">Membrane</keyword>
<feature type="transmembrane region" description="Helical" evidence="6">
    <location>
        <begin position="207"/>
        <end position="228"/>
    </location>
</feature>
<evidence type="ECO:0000256" key="1">
    <source>
        <dbReference type="ARBA" id="ARBA00004651"/>
    </source>
</evidence>
<feature type="transmembrane region" description="Helical" evidence="6">
    <location>
        <begin position="313"/>
        <end position="331"/>
    </location>
</feature>
<dbReference type="InterPro" id="IPR011701">
    <property type="entry name" value="MFS"/>
</dbReference>
<dbReference type="EMBL" id="ACQA01000003">
    <property type="protein sequence ID" value="EEQ92763.1"/>
    <property type="molecule type" value="Genomic_DNA"/>
</dbReference>
<evidence type="ECO:0000313" key="9">
    <source>
        <dbReference type="Proteomes" id="UP000004386"/>
    </source>
</evidence>
<feature type="transmembrane region" description="Helical" evidence="6">
    <location>
        <begin position="287"/>
        <end position="306"/>
    </location>
</feature>
<keyword evidence="2" id="KW-1003">Cell membrane</keyword>
<evidence type="ECO:0000256" key="4">
    <source>
        <dbReference type="ARBA" id="ARBA00022989"/>
    </source>
</evidence>
<dbReference type="HOGENOM" id="CLU_001265_61_1_5"/>
<reference evidence="8 9" key="1">
    <citation type="submission" date="2009-05" db="EMBL/GenBank/DDBJ databases">
        <authorList>
            <person name="Setubal J.C."/>
            <person name="Boyle S."/>
            <person name="Crasta O.R."/>
            <person name="Gillespie J.J."/>
            <person name="Kenyon R.W."/>
            <person name="Lu J."/>
            <person name="Mane S."/>
            <person name="Nagrani S."/>
            <person name="Shallom J.M."/>
            <person name="Shallom S."/>
            <person name="Shukla M."/>
            <person name="Snyder E.E."/>
            <person name="Sobral B.W."/>
            <person name="Wattam A.R."/>
            <person name="Will R."/>
            <person name="Williams K."/>
            <person name="Yoo H."/>
            <person name="Munk C."/>
            <person name="Tapia R."/>
            <person name="Green L."/>
            <person name="Rogers Y."/>
            <person name="Detter J.C."/>
            <person name="Bruce D."/>
            <person name="Brettin T.S."/>
            <person name="Tsolis R."/>
        </authorList>
    </citation>
    <scope>NUCLEOTIDE SEQUENCE [LARGE SCALE GENOMIC DNA]</scope>
    <source>
        <strain evidence="8 9">LMG 3301</strain>
    </source>
</reference>
<evidence type="ECO:0000313" key="8">
    <source>
        <dbReference type="EMBL" id="EEQ92763.1"/>
    </source>
</evidence>
<feature type="transmembrane region" description="Helical" evidence="6">
    <location>
        <begin position="144"/>
        <end position="166"/>
    </location>
</feature>
<feature type="transmembrane region" description="Helical" evidence="6">
    <location>
        <begin position="249"/>
        <end position="267"/>
    </location>
</feature>
<feature type="transmembrane region" description="Helical" evidence="6">
    <location>
        <begin position="337"/>
        <end position="361"/>
    </location>
</feature>
<dbReference type="GO" id="GO:0005886">
    <property type="term" value="C:plasma membrane"/>
    <property type="evidence" value="ECO:0007669"/>
    <property type="project" value="UniProtKB-SubCell"/>
</dbReference>
<keyword evidence="3 6" id="KW-0812">Transmembrane</keyword>
<feature type="transmembrane region" description="Helical" evidence="6">
    <location>
        <begin position="178"/>
        <end position="201"/>
    </location>
</feature>
<evidence type="ECO:0000256" key="2">
    <source>
        <dbReference type="ARBA" id="ARBA00022475"/>
    </source>
</evidence>
<evidence type="ECO:0000256" key="6">
    <source>
        <dbReference type="SAM" id="Phobius"/>
    </source>
</evidence>
<dbReference type="GO" id="GO:0022857">
    <property type="term" value="F:transmembrane transporter activity"/>
    <property type="evidence" value="ECO:0007669"/>
    <property type="project" value="InterPro"/>
</dbReference>
<dbReference type="CDD" id="cd17324">
    <property type="entry name" value="MFS_NepI_like"/>
    <property type="match status" value="1"/>
</dbReference>
<dbReference type="PANTHER" id="PTHR43124:SF3">
    <property type="entry name" value="CHLORAMPHENICOL EFFLUX PUMP RV0191"/>
    <property type="match status" value="1"/>
</dbReference>
<evidence type="ECO:0000256" key="3">
    <source>
        <dbReference type="ARBA" id="ARBA00022692"/>
    </source>
</evidence>
<accession>C4WR09</accession>
<feature type="transmembrane region" description="Helical" evidence="6">
    <location>
        <begin position="401"/>
        <end position="418"/>
    </location>
</feature>
<feature type="transmembrane region" description="Helical" evidence="6">
    <location>
        <begin position="49"/>
        <end position="67"/>
    </location>
</feature>
<gene>
    <name evidence="8" type="ORF">OINT_4000009</name>
</gene>
<feature type="transmembrane region" description="Helical" evidence="6">
    <location>
        <begin position="119"/>
        <end position="138"/>
    </location>
</feature>
<sequence>MPDINVKSIWNYSLLFLIGEIEQFPQPDLPIGFCSMTSTSTPRQSTERLPVGALLALAMAGVITLMTEVMPAGLLQQISPSLGITDSLAGQMISVYAAGSFLTAIPLITFTQKLRRRPLLLMAIVGFAVVNAVTALSNSFALMLIARFCAGISAGLVWAWLVGYAARLAPSHLAGRAIAIVGISAPLAFSFGVPAGTFIGALAGWRLAFGLMSLLALALAIMIHFIVPDLPGQKQEQRFSVPDTLRIPGVLKILGMTLAFVIAHNILYTYVSPFLSLSGLSARADMVLFIFGIAGIAGLWVVGTYIDRKLWPMMQGSIIVVAVCAIAFGVWNTSPLIVLATAGLWGLIFGGVPTLLQTALAKAAGSAADVAQAMLVTFWNLAIAAGGLIGGLVLGGLGAGYLPWAMVAFLAVTWLISLQSHAVELSAETQP</sequence>
<dbReference type="InterPro" id="IPR036259">
    <property type="entry name" value="MFS_trans_sf"/>
</dbReference>
<feature type="domain" description="Major facilitator superfamily (MFS) profile" evidence="7">
    <location>
        <begin position="53"/>
        <end position="423"/>
    </location>
</feature>
<protein>
    <submittedName>
        <fullName evidence="8">Major facilitator superfamily transporter DHA1 family protein</fullName>
    </submittedName>
</protein>
<keyword evidence="4 6" id="KW-1133">Transmembrane helix</keyword>
<proteinExistence type="predicted"/>
<dbReference type="Gene3D" id="1.20.1250.20">
    <property type="entry name" value="MFS general substrate transporter like domains"/>
    <property type="match status" value="1"/>
</dbReference>
<feature type="transmembrane region" description="Helical" evidence="6">
    <location>
        <begin position="373"/>
        <end position="395"/>
    </location>
</feature>
<dbReference type="PANTHER" id="PTHR43124">
    <property type="entry name" value="PURINE EFFLUX PUMP PBUE"/>
    <property type="match status" value="1"/>
</dbReference>
<dbReference type="Proteomes" id="UP000004386">
    <property type="component" value="Unassembled WGS sequence"/>
</dbReference>
<dbReference type="InterPro" id="IPR020846">
    <property type="entry name" value="MFS_dom"/>
</dbReference>
<dbReference type="SUPFAM" id="SSF103473">
    <property type="entry name" value="MFS general substrate transporter"/>
    <property type="match status" value="1"/>
</dbReference>
<dbReference type="InterPro" id="IPR050189">
    <property type="entry name" value="MFS_Efflux_Transporters"/>
</dbReference>
<evidence type="ECO:0000256" key="5">
    <source>
        <dbReference type="ARBA" id="ARBA00023136"/>
    </source>
</evidence>
<dbReference type="Pfam" id="PF07690">
    <property type="entry name" value="MFS_1"/>
    <property type="match status" value="1"/>
</dbReference>